<proteinExistence type="inferred from homology"/>
<evidence type="ECO:0000256" key="4">
    <source>
        <dbReference type="ARBA" id="ARBA00023002"/>
    </source>
</evidence>
<dbReference type="PANTHER" id="PTHR43104">
    <property type="entry name" value="L-2-HYDROXYGLUTARATE DEHYDROGENASE, MITOCHONDRIAL"/>
    <property type="match status" value="1"/>
</dbReference>
<feature type="domain" description="FAD dependent oxidoreductase" evidence="6">
    <location>
        <begin position="7"/>
        <end position="367"/>
    </location>
</feature>
<keyword evidence="8" id="KW-1185">Reference proteome</keyword>
<sequence length="370" mass="38832">MSGFDFDAVVVGAGAVGLACGYALARRGQSTVVLEAGPRIGEGVSARNSEVIHGGLYYPTGSLKARLCVTGRRALYAFLEAHGVAYDRCGKLVVFNGPEELARLDGILAQARTNDVEGMEILTVAQARALEPELQCDAALVSPESGVFDSHGYMLALQGEIEARGGAVALSTPFEGAEPLAGGGWRVRTGGADPTVLTTGRLVTAPGLDAQAVARRIEGFPAAAIPAAHFGKGVYFRLSGRAPFARLIYPPPIHGALGTHYRRDLGGQAVFGPDLEFVEAPDYSVDPARAEVFTAYIRKFWPALPDGALQPDYAGVRPKLHGPDETQPDFRIEGPEAHAMDGLVVLFGIESPGLTSSLAIGDEVAARLGL</sequence>
<evidence type="ECO:0000256" key="5">
    <source>
        <dbReference type="ARBA" id="ARBA00037941"/>
    </source>
</evidence>
<name>A0A2Z3I3M3_9CAUL</name>
<evidence type="ECO:0000256" key="3">
    <source>
        <dbReference type="ARBA" id="ARBA00022827"/>
    </source>
</evidence>
<evidence type="ECO:0000256" key="1">
    <source>
        <dbReference type="ARBA" id="ARBA00001974"/>
    </source>
</evidence>
<keyword evidence="4" id="KW-0560">Oxidoreductase</keyword>
<accession>A0A2Z3I3M3</accession>
<keyword evidence="2" id="KW-0285">Flavoprotein</keyword>
<dbReference type="GO" id="GO:0047545">
    <property type="term" value="F:(S)-2-hydroxyglutarate dehydrogenase activity"/>
    <property type="evidence" value="ECO:0007669"/>
    <property type="project" value="TreeGrafter"/>
</dbReference>
<evidence type="ECO:0000256" key="2">
    <source>
        <dbReference type="ARBA" id="ARBA00022630"/>
    </source>
</evidence>
<dbReference type="SUPFAM" id="SSF51905">
    <property type="entry name" value="FAD/NAD(P)-binding domain"/>
    <property type="match status" value="1"/>
</dbReference>
<dbReference type="AlphaFoldDB" id="A0A2Z3I3M3"/>
<reference evidence="8" key="1">
    <citation type="submission" date="2018-05" db="EMBL/GenBank/DDBJ databases">
        <title>Genome sequencing of Phenylobacterium sp. HYN0004.</title>
        <authorList>
            <person name="Yi H."/>
            <person name="Baek C."/>
        </authorList>
    </citation>
    <scope>NUCLEOTIDE SEQUENCE [LARGE SCALE GENOMIC DNA]</scope>
    <source>
        <strain evidence="8">HYN0004</strain>
    </source>
</reference>
<evidence type="ECO:0000259" key="6">
    <source>
        <dbReference type="Pfam" id="PF01266"/>
    </source>
</evidence>
<dbReference type="Proteomes" id="UP000247763">
    <property type="component" value="Chromosome"/>
</dbReference>
<dbReference type="InterPro" id="IPR006076">
    <property type="entry name" value="FAD-dep_OxRdtase"/>
</dbReference>
<dbReference type="InterPro" id="IPR036188">
    <property type="entry name" value="FAD/NAD-bd_sf"/>
</dbReference>
<evidence type="ECO:0000313" key="7">
    <source>
        <dbReference type="EMBL" id="AWM78104.1"/>
    </source>
</evidence>
<evidence type="ECO:0000313" key="8">
    <source>
        <dbReference type="Proteomes" id="UP000247763"/>
    </source>
</evidence>
<dbReference type="Gene3D" id="3.50.50.60">
    <property type="entry name" value="FAD/NAD(P)-binding domain"/>
    <property type="match status" value="1"/>
</dbReference>
<dbReference type="EMBL" id="CP029479">
    <property type="protein sequence ID" value="AWM78104.1"/>
    <property type="molecule type" value="Genomic_DNA"/>
</dbReference>
<dbReference type="Gene3D" id="3.30.9.10">
    <property type="entry name" value="D-Amino Acid Oxidase, subunit A, domain 2"/>
    <property type="match status" value="1"/>
</dbReference>
<dbReference type="Pfam" id="PF01266">
    <property type="entry name" value="DAO"/>
    <property type="match status" value="1"/>
</dbReference>
<comment type="cofactor">
    <cofactor evidence="1">
        <name>FAD</name>
        <dbReference type="ChEBI" id="CHEBI:57692"/>
    </cofactor>
</comment>
<dbReference type="PANTHER" id="PTHR43104:SF4">
    <property type="entry name" value="L-2-HYDROXYGLUTARATE DEHYDROGENASE, MITOCHONDRIAL"/>
    <property type="match status" value="1"/>
</dbReference>
<organism evidence="7 8">
    <name type="scientific">Phenylobacterium parvum</name>
    <dbReference type="NCBI Taxonomy" id="2201350"/>
    <lineage>
        <taxon>Bacteria</taxon>
        <taxon>Pseudomonadati</taxon>
        <taxon>Pseudomonadota</taxon>
        <taxon>Alphaproteobacteria</taxon>
        <taxon>Caulobacterales</taxon>
        <taxon>Caulobacteraceae</taxon>
        <taxon>Phenylobacterium</taxon>
    </lineage>
</organism>
<protein>
    <submittedName>
        <fullName evidence="7">FAD-dependent oxidoreductase</fullName>
    </submittedName>
</protein>
<dbReference type="RefSeq" id="WP_110450670.1">
    <property type="nucleotide sequence ID" value="NZ_CP029479.1"/>
</dbReference>
<dbReference type="KEGG" id="phb:HYN04_10275"/>
<keyword evidence="3" id="KW-0274">FAD</keyword>
<dbReference type="OrthoDB" id="9801699at2"/>
<gene>
    <name evidence="7" type="ORF">HYN04_10275</name>
</gene>
<comment type="similarity">
    <text evidence="5">Belongs to the L2HGDH family.</text>
</comment>